<evidence type="ECO:0000256" key="1">
    <source>
        <dbReference type="SAM" id="MobiDB-lite"/>
    </source>
</evidence>
<organism evidence="3 4">
    <name type="scientific">Dendryphion nanum</name>
    <dbReference type="NCBI Taxonomy" id="256645"/>
    <lineage>
        <taxon>Eukaryota</taxon>
        <taxon>Fungi</taxon>
        <taxon>Dikarya</taxon>
        <taxon>Ascomycota</taxon>
        <taxon>Pezizomycotina</taxon>
        <taxon>Dothideomycetes</taxon>
        <taxon>Pleosporomycetidae</taxon>
        <taxon>Pleosporales</taxon>
        <taxon>Torulaceae</taxon>
        <taxon>Dendryphion</taxon>
    </lineage>
</organism>
<keyword evidence="2" id="KW-0732">Signal</keyword>
<accession>A0A9P9IIL5</accession>
<proteinExistence type="predicted"/>
<sequence length="287" mass="32072">MAALGLGLFLGGVVVAIPVVTGIAEGVEHQKKQNEEAANETRMVKFNILTTVDAEDDLAEEVDKGIVVLRHDKVWVVPREEKDGKPVPIPPVDDIDPPLHAFAGFYIMYPDEDRFPEERGLVSTIADDPPVLNWLYVDNDTSALTYGNRTTSISHMVGPWDWTEDEMSVTLDGFEGFIVVDESDGMTDAEWEATPWGDEGLRWAIYFDKEDNGLAGMAMKKKGKAQKKNFEIELGRHLQSAEDQLKQIEAANKKMQVKSQGGLKTQFTAPAAEQRRKREQQEQQQGQ</sequence>
<reference evidence="3" key="1">
    <citation type="journal article" date="2021" name="Nat. Commun.">
        <title>Genetic determinants of endophytism in the Arabidopsis root mycobiome.</title>
        <authorList>
            <person name="Mesny F."/>
            <person name="Miyauchi S."/>
            <person name="Thiergart T."/>
            <person name="Pickel B."/>
            <person name="Atanasova L."/>
            <person name="Karlsson M."/>
            <person name="Huettel B."/>
            <person name="Barry K.W."/>
            <person name="Haridas S."/>
            <person name="Chen C."/>
            <person name="Bauer D."/>
            <person name="Andreopoulos W."/>
            <person name="Pangilinan J."/>
            <person name="LaButti K."/>
            <person name="Riley R."/>
            <person name="Lipzen A."/>
            <person name="Clum A."/>
            <person name="Drula E."/>
            <person name="Henrissat B."/>
            <person name="Kohler A."/>
            <person name="Grigoriev I.V."/>
            <person name="Martin F.M."/>
            <person name="Hacquard S."/>
        </authorList>
    </citation>
    <scope>NUCLEOTIDE SEQUENCE</scope>
    <source>
        <strain evidence="3">MPI-CAGE-CH-0243</strain>
    </source>
</reference>
<name>A0A9P9IIL5_9PLEO</name>
<protein>
    <submittedName>
        <fullName evidence="3">Uncharacterized protein</fullName>
    </submittedName>
</protein>
<dbReference type="OrthoDB" id="3928002at2759"/>
<dbReference type="Proteomes" id="UP000700596">
    <property type="component" value="Unassembled WGS sequence"/>
</dbReference>
<feature type="signal peptide" evidence="2">
    <location>
        <begin position="1"/>
        <end position="16"/>
    </location>
</feature>
<evidence type="ECO:0000313" key="3">
    <source>
        <dbReference type="EMBL" id="KAH7120874.1"/>
    </source>
</evidence>
<dbReference type="AlphaFoldDB" id="A0A9P9IIL5"/>
<dbReference type="EMBL" id="JAGMWT010000010">
    <property type="protein sequence ID" value="KAH7120874.1"/>
    <property type="molecule type" value="Genomic_DNA"/>
</dbReference>
<dbReference type="PANTHER" id="PTHR38049:SF1">
    <property type="entry name" value="PROTEIN KINASE DOMAIN-CONTAINING PROTEIN"/>
    <property type="match status" value="1"/>
</dbReference>
<evidence type="ECO:0000313" key="4">
    <source>
        <dbReference type="Proteomes" id="UP000700596"/>
    </source>
</evidence>
<feature type="compositionally biased region" description="Polar residues" evidence="1">
    <location>
        <begin position="257"/>
        <end position="268"/>
    </location>
</feature>
<feature type="region of interest" description="Disordered" evidence="1">
    <location>
        <begin position="252"/>
        <end position="287"/>
    </location>
</feature>
<keyword evidence="4" id="KW-1185">Reference proteome</keyword>
<evidence type="ECO:0000256" key="2">
    <source>
        <dbReference type="SAM" id="SignalP"/>
    </source>
</evidence>
<gene>
    <name evidence="3" type="ORF">B0J11DRAFT_51167</name>
</gene>
<feature type="chain" id="PRO_5040430586" evidence="2">
    <location>
        <begin position="17"/>
        <end position="287"/>
    </location>
</feature>
<dbReference type="PANTHER" id="PTHR38049">
    <property type="entry name" value="RICIN B LECTIN DOMAIN-CONTAINING PROTEIN"/>
    <property type="match status" value="1"/>
</dbReference>
<comment type="caution">
    <text evidence="3">The sequence shown here is derived from an EMBL/GenBank/DDBJ whole genome shotgun (WGS) entry which is preliminary data.</text>
</comment>